<evidence type="ECO:0000313" key="1">
    <source>
        <dbReference type="EMBL" id="CAH1107732.1"/>
    </source>
</evidence>
<name>A0A9P0CZY4_9CUCU</name>
<evidence type="ECO:0008006" key="3">
    <source>
        <dbReference type="Google" id="ProtNLM"/>
    </source>
</evidence>
<dbReference type="Proteomes" id="UP001153636">
    <property type="component" value="Chromosome 3"/>
</dbReference>
<dbReference type="InterPro" id="IPR036397">
    <property type="entry name" value="RNaseH_sf"/>
</dbReference>
<dbReference type="EMBL" id="OV651815">
    <property type="protein sequence ID" value="CAH1107732.1"/>
    <property type="molecule type" value="Genomic_DNA"/>
</dbReference>
<organism evidence="1 2">
    <name type="scientific">Psylliodes chrysocephalus</name>
    <dbReference type="NCBI Taxonomy" id="3402493"/>
    <lineage>
        <taxon>Eukaryota</taxon>
        <taxon>Metazoa</taxon>
        <taxon>Ecdysozoa</taxon>
        <taxon>Arthropoda</taxon>
        <taxon>Hexapoda</taxon>
        <taxon>Insecta</taxon>
        <taxon>Pterygota</taxon>
        <taxon>Neoptera</taxon>
        <taxon>Endopterygota</taxon>
        <taxon>Coleoptera</taxon>
        <taxon>Polyphaga</taxon>
        <taxon>Cucujiformia</taxon>
        <taxon>Chrysomeloidea</taxon>
        <taxon>Chrysomelidae</taxon>
        <taxon>Galerucinae</taxon>
        <taxon>Alticini</taxon>
        <taxon>Psylliodes</taxon>
    </lineage>
</organism>
<keyword evidence="2" id="KW-1185">Reference proteome</keyword>
<proteinExistence type="predicted"/>
<protein>
    <recommendedName>
        <fullName evidence="3">Transposase</fullName>
    </recommendedName>
</protein>
<sequence>MEDVNNLKLNKGVVNCDGYKRNIFKKCGSGSQNYDGTWSYSIQSSIQQFEERFPAVQIEYDSFRHHRHILVQRFEPKNCICKGKGSGRSTIITEEVVQDVRIRMEQSPTKSVKKLAAQADLSVGTSHKILKKNLSMHPYKVSVLQQLFPGDFVKRMEYCQWFNEQLNDNNLLDRSFFTDEAWFHLSGYVNSQNYRTWATENPHSFVEISLHPIKVGIWIAISRRRIIGPIFFYDTINGQRYRNIFLEFVEQLQDDELQLGYFQQDGATAHTARATIDLIEEYFDDQIISKGLWPPRSPDLTPPDYFLFGHIKNKVFRNRLHDVNELEQAIVNEIESVTEEQLHNVFENMKRRVNACIEAAISTETSQRGTPRDRKVAFNISNFHQFSYCMNDWKGVVLAKDYINGFEKHTFCLGLSNIVAEPKVFCYLTGKLPIKSDKMDHIKKSAKYVNDVEGTKEFWENGGDLLSLKRHGGWKSGLVAEGYIEKSIADKKRIAGLVQKPNLPNEATSIPSTSSASPC</sequence>
<dbReference type="PANTHER" id="PTHR47326:SF1">
    <property type="entry name" value="HTH PSQ-TYPE DOMAIN-CONTAINING PROTEIN"/>
    <property type="match status" value="1"/>
</dbReference>
<reference evidence="1" key="1">
    <citation type="submission" date="2022-01" db="EMBL/GenBank/DDBJ databases">
        <authorList>
            <person name="King R."/>
        </authorList>
    </citation>
    <scope>NUCLEOTIDE SEQUENCE</scope>
</reference>
<dbReference type="OrthoDB" id="8192496at2759"/>
<dbReference type="Gene3D" id="3.30.420.10">
    <property type="entry name" value="Ribonuclease H-like superfamily/Ribonuclease H"/>
    <property type="match status" value="1"/>
</dbReference>
<dbReference type="AlphaFoldDB" id="A0A9P0CZY4"/>
<evidence type="ECO:0000313" key="2">
    <source>
        <dbReference type="Proteomes" id="UP001153636"/>
    </source>
</evidence>
<dbReference type="PANTHER" id="PTHR47326">
    <property type="entry name" value="TRANSPOSABLE ELEMENT TC3 TRANSPOSASE-LIKE PROTEIN"/>
    <property type="match status" value="1"/>
</dbReference>
<dbReference type="GO" id="GO:0003676">
    <property type="term" value="F:nucleic acid binding"/>
    <property type="evidence" value="ECO:0007669"/>
    <property type="project" value="InterPro"/>
</dbReference>
<accession>A0A9P0CZY4</accession>
<gene>
    <name evidence="1" type="ORF">PSYICH_LOCUS9127</name>
</gene>